<organism evidence="2">
    <name type="scientific">marine metagenome</name>
    <dbReference type="NCBI Taxonomy" id="408172"/>
    <lineage>
        <taxon>unclassified sequences</taxon>
        <taxon>metagenomes</taxon>
        <taxon>ecological metagenomes</taxon>
    </lineage>
</organism>
<dbReference type="AlphaFoldDB" id="A0A382XYT1"/>
<gene>
    <name evidence="2" type="ORF">METZ01_LOCUS428669</name>
</gene>
<dbReference type="Gene3D" id="2.140.10.10">
    <property type="entry name" value="Quinoprotein alcohol dehydrogenase-like superfamily"/>
    <property type="match status" value="1"/>
</dbReference>
<accession>A0A382XYT1</accession>
<sequence>MKTNKLASGVVGLAAGGLMAALFSSTVLGAEVTYDRLLNAENEPQNWLHVHSNYSSTRFSKLSQINANTVGNLRLAFSVALGGTQKSWIGGGTLQGTPLVNDGDLYVANGWGETYKIDVRSGRRGTIRWIMDPGVDPTEADLPNNRGIALWGNNV</sequence>
<evidence type="ECO:0000259" key="1">
    <source>
        <dbReference type="Pfam" id="PF01011"/>
    </source>
</evidence>
<feature type="non-terminal residue" evidence="2">
    <location>
        <position position="155"/>
    </location>
</feature>
<dbReference type="Pfam" id="PF01011">
    <property type="entry name" value="PQQ"/>
    <property type="match status" value="1"/>
</dbReference>
<dbReference type="EMBL" id="UINC01171313">
    <property type="protein sequence ID" value="SVD75815.1"/>
    <property type="molecule type" value="Genomic_DNA"/>
</dbReference>
<protein>
    <recommendedName>
        <fullName evidence="1">Pyrrolo-quinoline quinone repeat domain-containing protein</fullName>
    </recommendedName>
</protein>
<dbReference type="SUPFAM" id="SSF50998">
    <property type="entry name" value="Quinoprotein alcohol dehydrogenase-like"/>
    <property type="match status" value="1"/>
</dbReference>
<dbReference type="InterPro" id="IPR011047">
    <property type="entry name" value="Quinoprotein_ADH-like_sf"/>
</dbReference>
<dbReference type="InterPro" id="IPR002372">
    <property type="entry name" value="PQQ_rpt_dom"/>
</dbReference>
<evidence type="ECO:0000313" key="2">
    <source>
        <dbReference type="EMBL" id="SVD75815.1"/>
    </source>
</evidence>
<feature type="domain" description="Pyrrolo-quinoline quinone repeat" evidence="1">
    <location>
        <begin position="47"/>
        <end position="153"/>
    </location>
</feature>
<reference evidence="2" key="1">
    <citation type="submission" date="2018-05" db="EMBL/GenBank/DDBJ databases">
        <authorList>
            <person name="Lanie J.A."/>
            <person name="Ng W.-L."/>
            <person name="Kazmierczak K.M."/>
            <person name="Andrzejewski T.M."/>
            <person name="Davidsen T.M."/>
            <person name="Wayne K.J."/>
            <person name="Tettelin H."/>
            <person name="Glass J.I."/>
            <person name="Rusch D."/>
            <person name="Podicherti R."/>
            <person name="Tsui H.-C.T."/>
            <person name="Winkler M.E."/>
        </authorList>
    </citation>
    <scope>NUCLEOTIDE SEQUENCE</scope>
</reference>
<name>A0A382XYT1_9ZZZZ</name>
<proteinExistence type="predicted"/>